<comment type="caution">
    <text evidence="1">The sequence shown here is derived from an EMBL/GenBank/DDBJ whole genome shotgun (WGS) entry which is preliminary data.</text>
</comment>
<accession>A0ABW1SK43</accession>
<evidence type="ECO:0000313" key="2">
    <source>
        <dbReference type="Proteomes" id="UP001596171"/>
    </source>
</evidence>
<dbReference type="RefSeq" id="WP_137615302.1">
    <property type="nucleotide sequence ID" value="NZ_BJDI01000002.1"/>
</dbReference>
<gene>
    <name evidence="1" type="ORF">ACFP1L_07330</name>
</gene>
<protein>
    <submittedName>
        <fullName evidence="1">Type II toxin-antitoxin system HicB family antitoxin</fullName>
    </submittedName>
</protein>
<name>A0ABW1SK43_9LACO</name>
<dbReference type="EMBL" id="JBHSSE010000016">
    <property type="protein sequence ID" value="MFC6201682.1"/>
    <property type="molecule type" value="Genomic_DNA"/>
</dbReference>
<organism evidence="1 2">
    <name type="scientific">Lactiplantibacillus nangangensis</name>
    <dbReference type="NCBI Taxonomy" id="2559917"/>
    <lineage>
        <taxon>Bacteria</taxon>
        <taxon>Bacillati</taxon>
        <taxon>Bacillota</taxon>
        <taxon>Bacilli</taxon>
        <taxon>Lactobacillales</taxon>
        <taxon>Lactobacillaceae</taxon>
        <taxon>Lactiplantibacillus</taxon>
    </lineage>
</organism>
<sequence length="127" mass="14300">MKKDIVIYPAIFSQDGDYIFVRIPDLKGGFTQGNDTVDAVQMSEDLIGNLLEDQTEYPQATEIDPSSLGSDEKLVYITTDLSAFRQEFSRTIRKNVTIPEYLNDMAKKQKLNVSKVLTDALKTKFGV</sequence>
<evidence type="ECO:0000313" key="1">
    <source>
        <dbReference type="EMBL" id="MFC6201682.1"/>
    </source>
</evidence>
<proteinExistence type="predicted"/>
<reference evidence="2" key="1">
    <citation type="journal article" date="2019" name="Int. J. Syst. Evol. Microbiol.">
        <title>The Global Catalogue of Microorganisms (GCM) 10K type strain sequencing project: providing services to taxonomists for standard genome sequencing and annotation.</title>
        <authorList>
            <consortium name="The Broad Institute Genomics Platform"/>
            <consortium name="The Broad Institute Genome Sequencing Center for Infectious Disease"/>
            <person name="Wu L."/>
            <person name="Ma J."/>
        </authorList>
    </citation>
    <scope>NUCLEOTIDE SEQUENCE [LARGE SCALE GENOMIC DNA]</scope>
    <source>
        <strain evidence="2">CCM 8930</strain>
    </source>
</reference>
<dbReference type="InterPro" id="IPR035069">
    <property type="entry name" value="TTHA1013/TTHA0281-like"/>
</dbReference>
<dbReference type="SUPFAM" id="SSF143100">
    <property type="entry name" value="TTHA1013/TTHA0281-like"/>
    <property type="match status" value="1"/>
</dbReference>
<dbReference type="Gene3D" id="3.30.160.250">
    <property type="match status" value="1"/>
</dbReference>
<keyword evidence="2" id="KW-1185">Reference proteome</keyword>
<dbReference type="Proteomes" id="UP001596171">
    <property type="component" value="Unassembled WGS sequence"/>
</dbReference>